<feature type="domain" description="UDP N-acetylglucosamine O-acyltransferase C-terminal" evidence="7">
    <location>
        <begin position="176"/>
        <end position="257"/>
    </location>
</feature>
<dbReference type="PaxDb" id="289377-HL41_04975"/>
<dbReference type="EMBL" id="CP008796">
    <property type="protein sequence ID" value="AIH04162.1"/>
    <property type="molecule type" value="Genomic_DNA"/>
</dbReference>
<evidence type="ECO:0000256" key="2">
    <source>
        <dbReference type="ARBA" id="ARBA00022556"/>
    </source>
</evidence>
<dbReference type="SUPFAM" id="SSF51161">
    <property type="entry name" value="Trimeric LpxA-like enzymes"/>
    <property type="match status" value="1"/>
</dbReference>
<dbReference type="NCBIfam" id="NF003657">
    <property type="entry name" value="PRK05289.1"/>
    <property type="match status" value="1"/>
</dbReference>
<dbReference type="HAMAP" id="MF_00387">
    <property type="entry name" value="LpxA"/>
    <property type="match status" value="1"/>
</dbReference>
<dbReference type="Pfam" id="PF00132">
    <property type="entry name" value="Hexapep"/>
    <property type="match status" value="2"/>
</dbReference>
<dbReference type="GO" id="GO:0016020">
    <property type="term" value="C:membrane"/>
    <property type="evidence" value="ECO:0007669"/>
    <property type="project" value="GOC"/>
</dbReference>
<dbReference type="Gene3D" id="2.160.10.10">
    <property type="entry name" value="Hexapeptide repeat proteins"/>
    <property type="match status" value="1"/>
</dbReference>
<evidence type="ECO:0000313" key="8">
    <source>
        <dbReference type="EMBL" id="AIH04162.1"/>
    </source>
</evidence>
<accession>A0A075WZQ5</accession>
<dbReference type="InterPro" id="IPR011004">
    <property type="entry name" value="Trimer_LpxA-like_sf"/>
</dbReference>
<keyword evidence="6" id="KW-0963">Cytoplasm</keyword>
<dbReference type="InterPro" id="IPR037157">
    <property type="entry name" value="Acetyltransf_C_sf"/>
</dbReference>
<reference evidence="8 9" key="1">
    <citation type="journal article" date="2015" name="Genome Announc.">
        <title>Genome Sequence of a Sulfate-Reducing Thermophilic Bacterium, Thermodesulfobacterium commune DSM 2178T (Phylum Thermodesulfobacteria).</title>
        <authorList>
            <person name="Bhatnagar S."/>
            <person name="Badger J.H."/>
            <person name="Madupu R."/>
            <person name="Khouri H.M."/>
            <person name="O'Connor E.M."/>
            <person name="Robb F.T."/>
            <person name="Ward N.L."/>
            <person name="Eisen J.A."/>
        </authorList>
    </citation>
    <scope>NUCLEOTIDE SEQUENCE [LARGE SCALE GENOMIC DNA]</scope>
    <source>
        <strain evidence="8 9">DSM 2178</strain>
    </source>
</reference>
<evidence type="ECO:0000256" key="5">
    <source>
        <dbReference type="ARBA" id="ARBA00023315"/>
    </source>
</evidence>
<dbReference type="GO" id="GO:0005737">
    <property type="term" value="C:cytoplasm"/>
    <property type="evidence" value="ECO:0007669"/>
    <property type="project" value="UniProtKB-SubCell"/>
</dbReference>
<comment type="catalytic activity">
    <reaction evidence="6">
        <text>a (3R)-hydroxyacyl-[ACP] + UDP-N-acetyl-alpha-D-glucosamine = a UDP-3-O-[(3R)-3-hydroxyacyl]-N-acetyl-alpha-D-glucosamine + holo-[ACP]</text>
        <dbReference type="Rhea" id="RHEA:67812"/>
        <dbReference type="Rhea" id="RHEA-COMP:9685"/>
        <dbReference type="Rhea" id="RHEA-COMP:9945"/>
        <dbReference type="ChEBI" id="CHEBI:57705"/>
        <dbReference type="ChEBI" id="CHEBI:64479"/>
        <dbReference type="ChEBI" id="CHEBI:78827"/>
        <dbReference type="ChEBI" id="CHEBI:173225"/>
        <dbReference type="EC" id="2.3.1.129"/>
    </reaction>
</comment>
<dbReference type="UniPathway" id="UPA00359">
    <property type="reaction ID" value="UER00477"/>
</dbReference>
<dbReference type="HOGENOM" id="CLU_061249_0_0_0"/>
<dbReference type="EC" id="2.3.1.129" evidence="6"/>
<keyword evidence="6" id="KW-0677">Repeat</keyword>
<dbReference type="RefSeq" id="WP_028840841.1">
    <property type="nucleotide sequence ID" value="NZ_CP008796.1"/>
</dbReference>
<keyword evidence="1 6" id="KW-0444">Lipid biosynthesis</keyword>
<keyword evidence="4 6" id="KW-0443">Lipid metabolism</keyword>
<dbReference type="PIRSF" id="PIRSF000456">
    <property type="entry name" value="UDP-GlcNAc_acltr"/>
    <property type="match status" value="1"/>
</dbReference>
<keyword evidence="9" id="KW-1185">Reference proteome</keyword>
<dbReference type="Gene3D" id="1.20.1180.10">
    <property type="entry name" value="Udp N-acetylglucosamine O-acyltransferase, C-terminal domain"/>
    <property type="match status" value="1"/>
</dbReference>
<dbReference type="InterPro" id="IPR001451">
    <property type="entry name" value="Hexapep"/>
</dbReference>
<dbReference type="AlphaFoldDB" id="A0A075WZQ5"/>
<dbReference type="GO" id="GO:0009245">
    <property type="term" value="P:lipid A biosynthetic process"/>
    <property type="evidence" value="ECO:0007669"/>
    <property type="project" value="UniProtKB-UniRule"/>
</dbReference>
<dbReference type="PANTHER" id="PTHR43480:SF1">
    <property type="entry name" value="ACYL-[ACYL-CARRIER-PROTEIN]--UDP-N-ACETYLGLUCOSAMINE O-ACYLTRANSFERASE, MITOCHONDRIAL-RELATED"/>
    <property type="match status" value="1"/>
</dbReference>
<comment type="similarity">
    <text evidence="6">Belongs to the transferase hexapeptide repeat family. LpxA subfamily.</text>
</comment>
<proteinExistence type="inferred from homology"/>
<dbReference type="PANTHER" id="PTHR43480">
    <property type="entry name" value="ACYL-[ACYL-CARRIER-PROTEIN]--UDP-N-ACETYLGLUCOSAMINE O-ACYLTRANSFERASE"/>
    <property type="match status" value="1"/>
</dbReference>
<protein>
    <recommendedName>
        <fullName evidence="6">Acyl-[acyl-carrier-protein]--UDP-N-acetylglucosamine O-acyltransferase</fullName>
        <shortName evidence="6">UDP-N-acetylglucosamine acyltransferase</shortName>
        <ecNumber evidence="6">2.3.1.129</ecNumber>
    </recommendedName>
</protein>
<name>A0A075WZQ5_9BACT</name>
<dbReference type="InterPro" id="IPR029098">
    <property type="entry name" value="Acetyltransf_C"/>
</dbReference>
<evidence type="ECO:0000256" key="3">
    <source>
        <dbReference type="ARBA" id="ARBA00022679"/>
    </source>
</evidence>
<keyword evidence="5 6" id="KW-0012">Acyltransferase</keyword>
<organism evidence="8 9">
    <name type="scientific">Thermodesulfobacterium commune DSM 2178</name>
    <dbReference type="NCBI Taxonomy" id="289377"/>
    <lineage>
        <taxon>Bacteria</taxon>
        <taxon>Pseudomonadati</taxon>
        <taxon>Thermodesulfobacteriota</taxon>
        <taxon>Thermodesulfobacteria</taxon>
        <taxon>Thermodesulfobacteriales</taxon>
        <taxon>Thermodesulfobacteriaceae</taxon>
        <taxon>Thermodesulfobacterium</taxon>
    </lineage>
</organism>
<keyword evidence="2 6" id="KW-0441">Lipid A biosynthesis</keyword>
<evidence type="ECO:0000313" key="9">
    <source>
        <dbReference type="Proteomes" id="UP000028481"/>
    </source>
</evidence>
<dbReference type="KEGG" id="tcm:HL41_04975"/>
<dbReference type="InterPro" id="IPR010137">
    <property type="entry name" value="Lipid_A_LpxA"/>
</dbReference>
<comment type="pathway">
    <text evidence="6">Glycolipid biosynthesis; lipid IV(A) biosynthesis; lipid IV(A) from (3R)-3-hydroxytetradecanoyl-[acyl-carrier-protein] and UDP-N-acetyl-alpha-D-glucosamine: step 1/6.</text>
</comment>
<gene>
    <name evidence="6" type="primary">lpxA</name>
    <name evidence="8" type="ORF">HL41_04975</name>
</gene>
<comment type="subunit">
    <text evidence="6">Homotrimer.</text>
</comment>
<sequence length="269" mass="29480">MAKIHPTAYVDPSSEIEEGVEIGPNVYIGPKVFIGKGTIIKPYSYIEKNTKIGENNIIGPSAVIGTDPQHLGYKGEETFVEIGNGNIIREFVTIHRGTPYDDGITRIGNHCLLMAYVHIAHDCKVGDHVVMANAATLGGHVRVGDRVVMGGFSAVHQFCRIGAYAFVSAMTGIDKDVPPYVKVFGVPGKIQGINLVGLRRAGFTKEDIRKISQAVGFFLDAPATIKEVVQELREIFNEDPVVNELVKFLENPSRQGIMRRKPFEGEEAF</sequence>
<dbReference type="GO" id="GO:0008780">
    <property type="term" value="F:acyl-[acyl-carrier-protein]-UDP-N-acetylglucosamine O-acyltransferase activity"/>
    <property type="evidence" value="ECO:0007669"/>
    <property type="project" value="UniProtKB-UniRule"/>
</dbReference>
<keyword evidence="3 6" id="KW-0808">Transferase</keyword>
<dbReference type="Proteomes" id="UP000028481">
    <property type="component" value="Chromosome"/>
</dbReference>
<comment type="subcellular location">
    <subcellularLocation>
        <location evidence="6">Cytoplasm</location>
    </subcellularLocation>
</comment>
<evidence type="ECO:0000259" key="7">
    <source>
        <dbReference type="Pfam" id="PF13720"/>
    </source>
</evidence>
<dbReference type="Pfam" id="PF13720">
    <property type="entry name" value="Acetyltransf_11"/>
    <property type="match status" value="1"/>
</dbReference>
<dbReference type="CDD" id="cd03351">
    <property type="entry name" value="LbH_UDP-GlcNAc_AT"/>
    <property type="match status" value="1"/>
</dbReference>
<dbReference type="NCBIfam" id="TIGR01852">
    <property type="entry name" value="lipid_A_lpxA"/>
    <property type="match status" value="1"/>
</dbReference>
<comment type="function">
    <text evidence="6">Involved in the biosynthesis of lipid A, a phosphorylated glycolipid that anchors the lipopolysaccharide to the outer membrane of the cell.</text>
</comment>
<dbReference type="eggNOG" id="COG1043">
    <property type="taxonomic scope" value="Bacteria"/>
</dbReference>
<dbReference type="OrthoDB" id="9807278at2"/>
<dbReference type="STRING" id="289377.HL41_04975"/>
<evidence type="ECO:0000256" key="4">
    <source>
        <dbReference type="ARBA" id="ARBA00023098"/>
    </source>
</evidence>
<evidence type="ECO:0000256" key="1">
    <source>
        <dbReference type="ARBA" id="ARBA00022516"/>
    </source>
</evidence>
<evidence type="ECO:0000256" key="6">
    <source>
        <dbReference type="HAMAP-Rule" id="MF_00387"/>
    </source>
</evidence>